<dbReference type="OrthoDB" id="3438962at2759"/>
<dbReference type="Proteomes" id="UP000014074">
    <property type="component" value="Unassembled WGS sequence"/>
</dbReference>
<name>R8BNL0_PHAM7</name>
<organism evidence="2 3">
    <name type="scientific">Phaeoacremonium minimum (strain UCR-PA7)</name>
    <name type="common">Esca disease fungus</name>
    <name type="synonym">Togninia minima</name>
    <dbReference type="NCBI Taxonomy" id="1286976"/>
    <lineage>
        <taxon>Eukaryota</taxon>
        <taxon>Fungi</taxon>
        <taxon>Dikarya</taxon>
        <taxon>Ascomycota</taxon>
        <taxon>Pezizomycotina</taxon>
        <taxon>Sordariomycetes</taxon>
        <taxon>Sordariomycetidae</taxon>
        <taxon>Togniniales</taxon>
        <taxon>Togniniaceae</taxon>
        <taxon>Phaeoacremonium</taxon>
    </lineage>
</organism>
<keyword evidence="3" id="KW-1185">Reference proteome</keyword>
<gene>
    <name evidence="2" type="ORF">UCRPA7_3515</name>
</gene>
<dbReference type="eggNOG" id="ENOG502SPID">
    <property type="taxonomic scope" value="Eukaryota"/>
</dbReference>
<evidence type="ECO:0000313" key="2">
    <source>
        <dbReference type="EMBL" id="EOO00926.1"/>
    </source>
</evidence>
<sequence length="175" mass="18474">MSSLEPSGPAQPPKSEAYTEAANPATQNPAEKAAASHGHGPYSTEVRGADSQRSNEDAVPQSLGRGTHGSGPTDAREARETYHKSEEGQQSVPENENVDAEQVATYGEGEVADAVQRKSGTQRAAGENPGLDDYASDLDRKKREQASARESIQEARKAGIDVDGGQNKRSGVEVD</sequence>
<proteinExistence type="predicted"/>
<evidence type="ECO:0000313" key="3">
    <source>
        <dbReference type="Proteomes" id="UP000014074"/>
    </source>
</evidence>
<feature type="compositionally biased region" description="Basic and acidic residues" evidence="1">
    <location>
        <begin position="47"/>
        <end position="56"/>
    </location>
</feature>
<accession>R8BNL0</accession>
<feature type="region of interest" description="Disordered" evidence="1">
    <location>
        <begin position="1"/>
        <end position="175"/>
    </location>
</feature>
<feature type="compositionally biased region" description="Basic and acidic residues" evidence="1">
    <location>
        <begin position="137"/>
        <end position="160"/>
    </location>
</feature>
<reference evidence="3" key="1">
    <citation type="journal article" date="2013" name="Genome Announc.">
        <title>Draft genome sequence of the ascomycete Phaeoacremonium aleophilum strain UCR-PA7, a causal agent of the esca disease complex in grapevines.</title>
        <authorList>
            <person name="Blanco-Ulate B."/>
            <person name="Rolshausen P."/>
            <person name="Cantu D."/>
        </authorList>
    </citation>
    <scope>NUCLEOTIDE SEQUENCE [LARGE SCALE GENOMIC DNA]</scope>
    <source>
        <strain evidence="3">UCR-PA7</strain>
    </source>
</reference>
<dbReference type="HOGENOM" id="CLU_130490_0_0_1"/>
<evidence type="ECO:0000256" key="1">
    <source>
        <dbReference type="SAM" id="MobiDB-lite"/>
    </source>
</evidence>
<feature type="compositionally biased region" description="Basic and acidic residues" evidence="1">
    <location>
        <begin position="74"/>
        <end position="87"/>
    </location>
</feature>
<dbReference type="EMBL" id="KB933059">
    <property type="protein sequence ID" value="EOO00926.1"/>
    <property type="molecule type" value="Genomic_DNA"/>
</dbReference>
<dbReference type="AlphaFoldDB" id="R8BNL0"/>
<dbReference type="GeneID" id="19323871"/>
<dbReference type="KEGG" id="tmn:UCRPA7_3515"/>
<protein>
    <submittedName>
        <fullName evidence="2">Uncharacterized protein</fullName>
    </submittedName>
</protein>
<dbReference type="RefSeq" id="XP_007914284.1">
    <property type="nucleotide sequence ID" value="XM_007916093.1"/>
</dbReference>